<sequence>MVEEQPAQIRYGPPPPVPPRSSHSRERVTSERRSITFDNSALLSVRMADIAGDSDEYDTPVAGYSVPRQSLSACTSSRDVAMRSVDSYEKFNECGDDASLPLSVSNLSLSSKDSKKKNRLSAVDLSDHDSIGSTDSSREPGKLASLFDKAKSRGKKLVTRSKKQKTELIDEGLQVSIDPDAVSEVSVASVARSCTPSISSDSASNGGILDEKTAVKNFLNWSTSFVSVGASDKESERKQSFPQSLATRCRTMPFFRHRMTLLIVLIAVTWIWPSFLLGVIWGVYLSFIGFLYFFVSDPVVPAESKWNPEDFMHDVSNECEKRTKTRLDVVYKGWMNELRGRYSSVTYHVNQAQTVLVRLDGSMLRISRPERAVLKHAFHTDPTLTEPEPKLVGQSIYDLRDAKISLRPRRLAKRRWWSRKYPIYIRLASPNSVLTNSDQKGSAALARSSTDHNVSGGRGIPNAQGISATAEDVRNIRESDEGYDPDESTDDESTQPPANLVRANSTGDLDALADMQAAQSARRYNPTKIYLFVRSAREKERWFHRLRETCSQFRTRPTEKIDLSNLNGVSHAKMGNPIRRARAKLERASSLPDDINLVRSMYLEYFQYLGNHVHFYRYLADVMGAASSEKSMETGTVMMDLGRNKWIQPERPAPNNIVMAVNLLATRIFFDFCRDDYWCRAVRDKIQTKLATIHLPYFIETLELSSLDLGTLAPQIVGVYAPIVDQWGIWTDFEMKYEGGIRLVLETRVNLMKLTNGSTDVAPVKKISRLYKSTNPNHYSDEEIPESPESSPDEDFGSKNKDDKNKTYKEKTGRRILSFVDRLAQSKYFQEAVEFKPVKKMMEGISSTQLRLNVEVTALEGTMTVNIPPPPSDRLWYSFRKPPRISIRAIPQVGDRSVVLTTVSDWIEGKLRILLEKNLVCPNMDDIIIPAMSGNDLLNSGYNK</sequence>
<feature type="domain" description="SMP-LTD" evidence="11">
    <location>
        <begin position="659"/>
        <end position="930"/>
    </location>
</feature>
<evidence type="ECO:0000256" key="7">
    <source>
        <dbReference type="ARBA" id="ARBA00023121"/>
    </source>
</evidence>
<dbReference type="GO" id="GO:0008289">
    <property type="term" value="F:lipid binding"/>
    <property type="evidence" value="ECO:0007669"/>
    <property type="project" value="UniProtKB-KW"/>
</dbReference>
<evidence type="ECO:0000256" key="4">
    <source>
        <dbReference type="ARBA" id="ARBA00022824"/>
    </source>
</evidence>
<dbReference type="GO" id="GO:0005789">
    <property type="term" value="C:endoplasmic reticulum membrane"/>
    <property type="evidence" value="ECO:0007669"/>
    <property type="project" value="UniProtKB-SubCell"/>
</dbReference>
<evidence type="ECO:0000256" key="8">
    <source>
        <dbReference type="ARBA" id="ARBA00023136"/>
    </source>
</evidence>
<feature type="region of interest" description="Disordered" evidence="9">
    <location>
        <begin position="435"/>
        <end position="507"/>
    </location>
</feature>
<evidence type="ECO:0000256" key="10">
    <source>
        <dbReference type="SAM" id="Phobius"/>
    </source>
</evidence>
<evidence type="ECO:0000313" key="12">
    <source>
        <dbReference type="Proteomes" id="UP000095287"/>
    </source>
</evidence>
<evidence type="ECO:0000259" key="11">
    <source>
        <dbReference type="PROSITE" id="PS51847"/>
    </source>
</evidence>
<dbReference type="PANTHER" id="PTHR13466:SF0">
    <property type="entry name" value="SMP-LTD DOMAIN-CONTAINING PROTEIN"/>
    <property type="match status" value="1"/>
</dbReference>
<evidence type="ECO:0000313" key="13">
    <source>
        <dbReference type="WBParaSite" id="L893_g20490.t1"/>
    </source>
</evidence>
<feature type="region of interest" description="Disordered" evidence="9">
    <location>
        <begin position="118"/>
        <end position="145"/>
    </location>
</feature>
<keyword evidence="12" id="KW-1185">Reference proteome</keyword>
<dbReference type="AlphaFoldDB" id="A0A1I7YWS7"/>
<dbReference type="CDD" id="cd21675">
    <property type="entry name" value="SMP_TEX2"/>
    <property type="match status" value="1"/>
</dbReference>
<feature type="region of interest" description="Disordered" evidence="9">
    <location>
        <begin position="1"/>
        <end position="33"/>
    </location>
</feature>
<comment type="subcellular location">
    <subcellularLocation>
        <location evidence="1">Endoplasmic reticulum membrane</location>
    </subcellularLocation>
</comment>
<dbReference type="WBParaSite" id="L893_g20490.t1">
    <property type="protein sequence ID" value="L893_g20490.t1"/>
    <property type="gene ID" value="L893_g20490"/>
</dbReference>
<feature type="compositionally biased region" description="Acidic residues" evidence="9">
    <location>
        <begin position="782"/>
        <end position="795"/>
    </location>
</feature>
<keyword evidence="8 10" id="KW-0472">Membrane</keyword>
<evidence type="ECO:0000256" key="1">
    <source>
        <dbReference type="ARBA" id="ARBA00004586"/>
    </source>
</evidence>
<feature type="transmembrane region" description="Helical" evidence="10">
    <location>
        <begin position="262"/>
        <end position="295"/>
    </location>
</feature>
<keyword evidence="4" id="KW-0256">Endoplasmic reticulum</keyword>
<evidence type="ECO:0000256" key="2">
    <source>
        <dbReference type="ARBA" id="ARBA00022448"/>
    </source>
</evidence>
<keyword evidence="5 10" id="KW-1133">Transmembrane helix</keyword>
<keyword evidence="3 10" id="KW-0812">Transmembrane</keyword>
<keyword evidence="6" id="KW-0445">Lipid transport</keyword>
<evidence type="ECO:0000256" key="5">
    <source>
        <dbReference type="ARBA" id="ARBA00022989"/>
    </source>
</evidence>
<organism evidence="12 13">
    <name type="scientific">Steinernema glaseri</name>
    <dbReference type="NCBI Taxonomy" id="37863"/>
    <lineage>
        <taxon>Eukaryota</taxon>
        <taxon>Metazoa</taxon>
        <taxon>Ecdysozoa</taxon>
        <taxon>Nematoda</taxon>
        <taxon>Chromadorea</taxon>
        <taxon>Rhabditida</taxon>
        <taxon>Tylenchina</taxon>
        <taxon>Panagrolaimomorpha</taxon>
        <taxon>Strongyloidoidea</taxon>
        <taxon>Steinernematidae</taxon>
        <taxon>Steinernema</taxon>
    </lineage>
</organism>
<feature type="compositionally biased region" description="Polar residues" evidence="9">
    <location>
        <begin position="494"/>
        <end position="507"/>
    </location>
</feature>
<proteinExistence type="predicted"/>
<feature type="compositionally biased region" description="Acidic residues" evidence="9">
    <location>
        <begin position="481"/>
        <end position="493"/>
    </location>
</feature>
<evidence type="ECO:0000256" key="3">
    <source>
        <dbReference type="ARBA" id="ARBA00022692"/>
    </source>
</evidence>
<accession>A0A1I7YWS7</accession>
<dbReference type="Proteomes" id="UP000095287">
    <property type="component" value="Unplaced"/>
</dbReference>
<dbReference type="InterPro" id="IPR031468">
    <property type="entry name" value="SMP_LBD"/>
</dbReference>
<protein>
    <submittedName>
        <fullName evidence="13">SMP-LTD domain-containing protein</fullName>
    </submittedName>
</protein>
<keyword evidence="2" id="KW-0813">Transport</keyword>
<feature type="compositionally biased region" description="Basic and acidic residues" evidence="9">
    <location>
        <begin position="796"/>
        <end position="808"/>
    </location>
</feature>
<evidence type="ECO:0000256" key="6">
    <source>
        <dbReference type="ARBA" id="ARBA00023055"/>
    </source>
</evidence>
<keyword evidence="7" id="KW-0446">Lipid-binding</keyword>
<feature type="region of interest" description="Disordered" evidence="9">
    <location>
        <begin position="774"/>
        <end position="808"/>
    </location>
</feature>
<feature type="compositionally biased region" description="Basic and acidic residues" evidence="9">
    <location>
        <begin position="125"/>
        <end position="141"/>
    </location>
</feature>
<feature type="compositionally biased region" description="Basic and acidic residues" evidence="9">
    <location>
        <begin position="23"/>
        <end position="33"/>
    </location>
</feature>
<feature type="compositionally biased region" description="Basic and acidic residues" evidence="9">
    <location>
        <begin position="471"/>
        <end position="480"/>
    </location>
</feature>
<dbReference type="PROSITE" id="PS51847">
    <property type="entry name" value="SMP"/>
    <property type="match status" value="1"/>
</dbReference>
<evidence type="ECO:0000256" key="9">
    <source>
        <dbReference type="SAM" id="MobiDB-lite"/>
    </source>
</evidence>
<name>A0A1I7YWS7_9BILA</name>
<dbReference type="GO" id="GO:0006869">
    <property type="term" value="P:lipid transport"/>
    <property type="evidence" value="ECO:0007669"/>
    <property type="project" value="UniProtKB-KW"/>
</dbReference>
<dbReference type="PANTHER" id="PTHR13466">
    <property type="entry name" value="TEX2 PROTEIN-RELATED"/>
    <property type="match status" value="1"/>
</dbReference>
<reference evidence="13" key="1">
    <citation type="submission" date="2016-11" db="UniProtKB">
        <authorList>
            <consortium name="WormBaseParasite"/>
        </authorList>
    </citation>
    <scope>IDENTIFICATION</scope>
</reference>